<dbReference type="CDD" id="cd01949">
    <property type="entry name" value="GGDEF"/>
    <property type="match status" value="1"/>
</dbReference>
<feature type="domain" description="EAL" evidence="4">
    <location>
        <begin position="988"/>
        <end position="1244"/>
    </location>
</feature>
<feature type="domain" description="PAS" evidence="2">
    <location>
        <begin position="684"/>
        <end position="755"/>
    </location>
</feature>
<dbReference type="InterPro" id="IPR029787">
    <property type="entry name" value="Nucleotide_cyclase"/>
</dbReference>
<evidence type="ECO:0000259" key="5">
    <source>
        <dbReference type="PROSITE" id="PS50887"/>
    </source>
</evidence>
<feature type="coiled-coil region" evidence="1">
    <location>
        <begin position="120"/>
        <end position="158"/>
    </location>
</feature>
<dbReference type="InterPro" id="IPR000700">
    <property type="entry name" value="PAS-assoc_C"/>
</dbReference>
<reference evidence="6 7" key="1">
    <citation type="submission" date="2019-10" db="EMBL/GenBank/DDBJ databases">
        <title>Genomic and transcriptomic insights into the perfect genentic adaptation of a filamentous nitrogen-fixing cyanobacterium to rice fields.</title>
        <authorList>
            <person name="Chen Z."/>
        </authorList>
    </citation>
    <scope>NUCLEOTIDE SEQUENCE [LARGE SCALE GENOMIC DNA]</scope>
    <source>
        <strain evidence="6">CCNUC1</strain>
    </source>
</reference>
<dbReference type="InterPro" id="IPR052155">
    <property type="entry name" value="Biofilm_reg_signaling"/>
</dbReference>
<dbReference type="Gene3D" id="3.20.20.450">
    <property type="entry name" value="EAL domain"/>
    <property type="match status" value="1"/>
</dbReference>
<dbReference type="SMART" id="SM00267">
    <property type="entry name" value="GGDEF"/>
    <property type="match status" value="1"/>
</dbReference>
<gene>
    <name evidence="6" type="ORF">GXM_07216</name>
</gene>
<dbReference type="InterPro" id="IPR013656">
    <property type="entry name" value="PAS_4"/>
</dbReference>
<dbReference type="Pfam" id="PF00990">
    <property type="entry name" value="GGDEF"/>
    <property type="match status" value="1"/>
</dbReference>
<dbReference type="EMBL" id="CP045227">
    <property type="protein sequence ID" value="QFS49722.1"/>
    <property type="molecule type" value="Genomic_DNA"/>
</dbReference>
<dbReference type="InterPro" id="IPR001610">
    <property type="entry name" value="PAC"/>
</dbReference>
<dbReference type="PROSITE" id="PS50113">
    <property type="entry name" value="PAC"/>
    <property type="match status" value="2"/>
</dbReference>
<dbReference type="InterPro" id="IPR035965">
    <property type="entry name" value="PAS-like_dom_sf"/>
</dbReference>
<proteinExistence type="predicted"/>
<dbReference type="InterPro" id="IPR013655">
    <property type="entry name" value="PAS_fold_3"/>
</dbReference>
<dbReference type="AlphaFoldDB" id="A0A5P8WAV3"/>
<dbReference type="Gene3D" id="3.30.70.270">
    <property type="match status" value="1"/>
</dbReference>
<dbReference type="NCBIfam" id="TIGR00229">
    <property type="entry name" value="sensory_box"/>
    <property type="match status" value="5"/>
</dbReference>
<dbReference type="FunFam" id="3.20.20.450:FF:000001">
    <property type="entry name" value="Cyclic di-GMP phosphodiesterase yahA"/>
    <property type="match status" value="1"/>
</dbReference>
<dbReference type="PROSITE" id="PS50112">
    <property type="entry name" value="PAS"/>
    <property type="match status" value="4"/>
</dbReference>
<keyword evidence="1" id="KW-0175">Coiled coil</keyword>
<dbReference type="InterPro" id="IPR000014">
    <property type="entry name" value="PAS"/>
</dbReference>
<dbReference type="InterPro" id="IPR043128">
    <property type="entry name" value="Rev_trsase/Diguanyl_cyclase"/>
</dbReference>
<dbReference type="SMART" id="SM00091">
    <property type="entry name" value="PAS"/>
    <property type="match status" value="6"/>
</dbReference>
<dbReference type="Gene3D" id="2.10.70.100">
    <property type="match status" value="1"/>
</dbReference>
<dbReference type="PROSITE" id="PS50883">
    <property type="entry name" value="EAL"/>
    <property type="match status" value="1"/>
</dbReference>
<dbReference type="CDD" id="cd01948">
    <property type="entry name" value="EAL"/>
    <property type="match status" value="1"/>
</dbReference>
<dbReference type="InterPro" id="IPR000160">
    <property type="entry name" value="GGDEF_dom"/>
</dbReference>
<dbReference type="Pfam" id="PF13188">
    <property type="entry name" value="PAS_8"/>
    <property type="match status" value="1"/>
</dbReference>
<dbReference type="FunFam" id="3.30.450.20:FF:000099">
    <property type="entry name" value="Sensory box sensor histidine kinase"/>
    <property type="match status" value="1"/>
</dbReference>
<dbReference type="SUPFAM" id="SSF55785">
    <property type="entry name" value="PYP-like sensor domain (PAS domain)"/>
    <property type="match status" value="6"/>
</dbReference>
<dbReference type="PROSITE" id="PS50887">
    <property type="entry name" value="GGDEF"/>
    <property type="match status" value="1"/>
</dbReference>
<keyword evidence="7" id="KW-1185">Reference proteome</keyword>
<dbReference type="InterPro" id="IPR035919">
    <property type="entry name" value="EAL_sf"/>
</dbReference>
<organism evidence="6 7">
    <name type="scientific">Nostoc sphaeroides CCNUC1</name>
    <dbReference type="NCBI Taxonomy" id="2653204"/>
    <lineage>
        <taxon>Bacteria</taxon>
        <taxon>Bacillati</taxon>
        <taxon>Cyanobacteriota</taxon>
        <taxon>Cyanophyceae</taxon>
        <taxon>Nostocales</taxon>
        <taxon>Nostocaceae</taxon>
        <taxon>Nostoc</taxon>
    </lineage>
</organism>
<sequence length="1249" mass="141924">MTSENPVASPVNGLVLSEEAFFFERSLDLLCVIGLDGYFKRINPAFTQTLGYSEAELLASPFLDFVHPDDHFATLAEMEKVKTGIPTLNFENRYRTKSGCYRWLGWTASPQIVRGLMYCVARDMTQQKEAEAALQRANQELEQRVAERTAQLEQANAVLAEREALYRTLTQHIPNGAVQLFDHDLRFLLIEGSEIKQLGLDGAAVVGQTIWEVLPPETCEQIEPMYRAALVGQISVQEVLYSNQVYEVHTLPVRNEQGEIFAGMVLIQNVMRRKQAEAELQESKATLQRQLAEIESIYQSVPIGLSVLDTNLRFVRINQRLAQINGFSVEEHIGRTFRELLPNIADTAEELLRPILETGEPLLNVEIRGETPAQPGLERVWLESFLPLKDGDACGGQSQRIIGINTVCQEITEQIQIDEALRQSEERFRTMADNAPVMVWVTDATGYCTYLSQSWYEFTGQTEATGLGFGWLNAVHPEDFAFAQETFISANTHQKAFRLEYRLRRKDGEYRWAIDAASPWFKADGQYKGYIGSVFDISDVYNELRLRKQAEQALRRSEERYRTLFETMEDGFCVIEMLFDTNNTPIDYRFLEINPAFEQQTGLQQAEGKTLRQLVPNMEEFWFQTYGRVALTGEPVRFENGSEAMNRWFEVYAFRIEQPESQKVAVLFKDISLRKQSEKALQENEDRLRMAIASAQLGTWDWNLVTGELKWDTGCKAMFGLSPDAKSSIETFFEGLHPDDCDRLQEIIQEALNPASGGSHDAEYRTIGIQDKVERWLRAKGQAYFDANGKPLRFIGTVLNITDQKQTEAQLIHDVFHDSLTGLPNRALFVERLEQALALTKHHSDYRFAVLFLDVDRFKVINDSLGHIIGDQLLTALARRLERCLRAGDTVARLGGDEFTILLDNIKDLTDVINVADRINVALTGAFNIAGNEVITTVSIGIALGTSTYNLSEELIRDADIAMYRAKSLGKARYEIFDFSMYTQAAQLLQLEMDLRRAVERQEFQVYYQPIVSLETYKIIGFEALIRWQHPEHGFISPERFIPLAEETGLIVPIGYWVLCEACRQMRGWQLKFPINPPLTISVNISSKQFSHPNFIEKIRQILLNSGLEGSSLNLEITETVLMENSDSATARLLELQQMDIQLHLDDFGTGYSSLSYLHHFPFSALKIDRSFVINIGANGENLEIVQAIISLAHSLNIDVIAEGIETREQLTQLKIKKCKHAQGYIFSQPLDRNSVDTLIASSLYFQPN</sequence>
<feature type="domain" description="PAC" evidence="3">
    <location>
        <begin position="497"/>
        <end position="549"/>
    </location>
</feature>
<evidence type="ECO:0000313" key="6">
    <source>
        <dbReference type="EMBL" id="QFS49722.1"/>
    </source>
</evidence>
<feature type="domain" description="PAS" evidence="2">
    <location>
        <begin position="32"/>
        <end position="71"/>
    </location>
</feature>
<evidence type="ECO:0000259" key="4">
    <source>
        <dbReference type="PROSITE" id="PS50883"/>
    </source>
</evidence>
<evidence type="ECO:0000256" key="1">
    <source>
        <dbReference type="SAM" id="Coils"/>
    </source>
</evidence>
<evidence type="ECO:0000259" key="2">
    <source>
        <dbReference type="PROSITE" id="PS50112"/>
    </source>
</evidence>
<dbReference type="Pfam" id="PF08448">
    <property type="entry name" value="PAS_4"/>
    <property type="match status" value="2"/>
</dbReference>
<dbReference type="Pfam" id="PF00563">
    <property type="entry name" value="EAL"/>
    <property type="match status" value="1"/>
</dbReference>
<dbReference type="FunFam" id="3.30.70.270:FF:000001">
    <property type="entry name" value="Diguanylate cyclase domain protein"/>
    <property type="match status" value="1"/>
</dbReference>
<protein>
    <submittedName>
        <fullName evidence="6">PAS domain S-box protein</fullName>
    </submittedName>
</protein>
<dbReference type="Pfam" id="PF08447">
    <property type="entry name" value="PAS_3"/>
    <property type="match status" value="3"/>
</dbReference>
<evidence type="ECO:0000259" key="3">
    <source>
        <dbReference type="PROSITE" id="PS50113"/>
    </source>
</evidence>
<feature type="domain" description="PAC" evidence="3">
    <location>
        <begin position="760"/>
        <end position="813"/>
    </location>
</feature>
<dbReference type="CDD" id="cd00130">
    <property type="entry name" value="PAS"/>
    <property type="match status" value="3"/>
</dbReference>
<feature type="domain" description="PAS" evidence="2">
    <location>
        <begin position="290"/>
        <end position="359"/>
    </location>
</feature>
<evidence type="ECO:0000313" key="7">
    <source>
        <dbReference type="Proteomes" id="UP000326678"/>
    </source>
</evidence>
<dbReference type="NCBIfam" id="TIGR00254">
    <property type="entry name" value="GGDEF"/>
    <property type="match status" value="1"/>
</dbReference>
<dbReference type="RefSeq" id="WP_152591020.1">
    <property type="nucleotide sequence ID" value="NZ_CP045227.1"/>
</dbReference>
<name>A0A5P8WAV3_9NOSO</name>
<dbReference type="SMART" id="SM00052">
    <property type="entry name" value="EAL"/>
    <property type="match status" value="1"/>
</dbReference>
<dbReference type="SMART" id="SM00086">
    <property type="entry name" value="PAC"/>
    <property type="match status" value="3"/>
</dbReference>
<dbReference type="Proteomes" id="UP000326678">
    <property type="component" value="Chromosome Gxm2"/>
</dbReference>
<accession>A0A5P8WAV3</accession>
<dbReference type="PANTHER" id="PTHR44757:SF2">
    <property type="entry name" value="BIOFILM ARCHITECTURE MAINTENANCE PROTEIN MBAA"/>
    <property type="match status" value="1"/>
</dbReference>
<dbReference type="SUPFAM" id="SSF55073">
    <property type="entry name" value="Nucleotide cyclase"/>
    <property type="match status" value="1"/>
</dbReference>
<feature type="domain" description="PAS" evidence="2">
    <location>
        <begin position="424"/>
        <end position="494"/>
    </location>
</feature>
<dbReference type="InterPro" id="IPR001633">
    <property type="entry name" value="EAL_dom"/>
</dbReference>
<feature type="domain" description="GGDEF" evidence="5">
    <location>
        <begin position="846"/>
        <end position="979"/>
    </location>
</feature>
<dbReference type="PANTHER" id="PTHR44757">
    <property type="entry name" value="DIGUANYLATE CYCLASE DGCP"/>
    <property type="match status" value="1"/>
</dbReference>
<dbReference type="SUPFAM" id="SSF141868">
    <property type="entry name" value="EAL domain-like"/>
    <property type="match status" value="1"/>
</dbReference>
<dbReference type="KEGG" id="nsh:GXM_07216"/>
<dbReference type="Gene3D" id="3.30.450.20">
    <property type="entry name" value="PAS domain"/>
    <property type="match status" value="6"/>
</dbReference>